<evidence type="ECO:0000313" key="8">
    <source>
        <dbReference type="Proteomes" id="UP001236014"/>
    </source>
</evidence>
<dbReference type="RefSeq" id="WP_285969164.1">
    <property type="nucleotide sequence ID" value="NZ_CP127294.1"/>
</dbReference>
<name>A0A9Y2MX46_9PSEU</name>
<dbReference type="PANTHER" id="PTHR30168:SF0">
    <property type="entry name" value="INNER MEMBRANE PROTEIN"/>
    <property type="match status" value="1"/>
</dbReference>
<keyword evidence="4 6" id="KW-0472">Membrane</keyword>
<gene>
    <name evidence="7" type="ORF">QRX50_45055</name>
</gene>
<sequence length="330" mass="33892">MSENAGGVPPREPAGPPPPPPMAARPPAVNPWAPVSYGPPPRRRNGGVVGGVIALVVLVATAGVMAVVPHELSGHAIAVPNSVHRSDASPGDGASSSPHAVPALETNPILANGVKLGAVSCELPQLGDTGPELSAFYEALTDCLEQAWHPALDRADEPSVKVAVSVTLPKVSACGAAPSKDQAVAYYCGGDTTIYAPTDWMLSDAGQNRSRHLATIAHEYGHHVQSESGILTAAADRMSSPDQDSPADLALVRRIELQANCFGALFIAAAEGRGSISRATANAAVADYGRADDSDDHGSRAHQLSWAKAGFTGQNTASCNTWSAPADEVS</sequence>
<keyword evidence="2 6" id="KW-0812">Transmembrane</keyword>
<dbReference type="Pfam" id="PF04228">
    <property type="entry name" value="Zn_peptidase"/>
    <property type="match status" value="1"/>
</dbReference>
<accession>A0A9Y2MX46</accession>
<dbReference type="KEGG" id="acab:QRX50_45055"/>
<organism evidence="7 8">
    <name type="scientific">Amycolatopsis carbonis</name>
    <dbReference type="NCBI Taxonomy" id="715471"/>
    <lineage>
        <taxon>Bacteria</taxon>
        <taxon>Bacillati</taxon>
        <taxon>Actinomycetota</taxon>
        <taxon>Actinomycetes</taxon>
        <taxon>Pseudonocardiales</taxon>
        <taxon>Pseudonocardiaceae</taxon>
        <taxon>Amycolatopsis</taxon>
    </lineage>
</organism>
<dbReference type="PANTHER" id="PTHR30168">
    <property type="entry name" value="PUTATIVE MEMBRANE PROTEIN YPFJ"/>
    <property type="match status" value="1"/>
</dbReference>
<dbReference type="GO" id="GO:0016020">
    <property type="term" value="C:membrane"/>
    <property type="evidence" value="ECO:0007669"/>
    <property type="project" value="UniProtKB-SubCell"/>
</dbReference>
<feature type="compositionally biased region" description="Pro residues" evidence="5">
    <location>
        <begin position="10"/>
        <end position="24"/>
    </location>
</feature>
<evidence type="ECO:0000256" key="5">
    <source>
        <dbReference type="SAM" id="MobiDB-lite"/>
    </source>
</evidence>
<keyword evidence="3 6" id="KW-1133">Transmembrane helix</keyword>
<evidence type="ECO:0000256" key="3">
    <source>
        <dbReference type="ARBA" id="ARBA00022989"/>
    </source>
</evidence>
<evidence type="ECO:0000256" key="6">
    <source>
        <dbReference type="SAM" id="Phobius"/>
    </source>
</evidence>
<keyword evidence="8" id="KW-1185">Reference proteome</keyword>
<evidence type="ECO:0000256" key="1">
    <source>
        <dbReference type="ARBA" id="ARBA00004167"/>
    </source>
</evidence>
<proteinExistence type="predicted"/>
<evidence type="ECO:0000256" key="2">
    <source>
        <dbReference type="ARBA" id="ARBA00022692"/>
    </source>
</evidence>
<comment type="subcellular location">
    <subcellularLocation>
        <location evidence="1">Membrane</location>
        <topology evidence="1">Single-pass membrane protein</topology>
    </subcellularLocation>
</comment>
<evidence type="ECO:0000256" key="4">
    <source>
        <dbReference type="ARBA" id="ARBA00023136"/>
    </source>
</evidence>
<evidence type="ECO:0000313" key="7">
    <source>
        <dbReference type="EMBL" id="WIX78447.1"/>
    </source>
</evidence>
<dbReference type="Proteomes" id="UP001236014">
    <property type="component" value="Chromosome"/>
</dbReference>
<dbReference type="EMBL" id="CP127294">
    <property type="protein sequence ID" value="WIX78447.1"/>
    <property type="molecule type" value="Genomic_DNA"/>
</dbReference>
<dbReference type="InterPro" id="IPR007343">
    <property type="entry name" value="Uncharacterised_pept_Zn_put"/>
</dbReference>
<protein>
    <submittedName>
        <fullName evidence="7">Neutral zinc metallopeptidase</fullName>
    </submittedName>
</protein>
<reference evidence="7 8" key="1">
    <citation type="submission" date="2023-06" db="EMBL/GenBank/DDBJ databases">
        <authorList>
            <person name="Oyuntsetseg B."/>
            <person name="Kim S.B."/>
        </authorList>
    </citation>
    <scope>NUCLEOTIDE SEQUENCE [LARGE SCALE GENOMIC DNA]</scope>
    <source>
        <strain evidence="7 8">2-15</strain>
    </source>
</reference>
<dbReference type="AlphaFoldDB" id="A0A9Y2MX46"/>
<feature type="region of interest" description="Disordered" evidence="5">
    <location>
        <begin position="1"/>
        <end position="28"/>
    </location>
</feature>
<feature type="transmembrane region" description="Helical" evidence="6">
    <location>
        <begin position="48"/>
        <end position="68"/>
    </location>
</feature>